<gene>
    <name evidence="1" type="ORF">ELS19_09150</name>
</gene>
<dbReference type="RefSeq" id="WP_129784503.1">
    <property type="nucleotide sequence ID" value="NZ_RZHH01000002.1"/>
</dbReference>
<dbReference type="PANTHER" id="PTHR36529:SF1">
    <property type="entry name" value="GLYCOSYLTRANSFERASE"/>
    <property type="match status" value="1"/>
</dbReference>
<dbReference type="Gene3D" id="3.90.550.10">
    <property type="entry name" value="Spore Coat Polysaccharide Biosynthesis Protein SpsA, Chain A"/>
    <property type="match status" value="1"/>
</dbReference>
<dbReference type="Proteomes" id="UP000294028">
    <property type="component" value="Unassembled WGS sequence"/>
</dbReference>
<accession>A0A482TBM2</accession>
<organism evidence="1 2">
    <name type="scientific">Halogeometricum borinquense</name>
    <dbReference type="NCBI Taxonomy" id="60847"/>
    <lineage>
        <taxon>Archaea</taxon>
        <taxon>Methanobacteriati</taxon>
        <taxon>Methanobacteriota</taxon>
        <taxon>Stenosarchaea group</taxon>
        <taxon>Halobacteria</taxon>
        <taxon>Halobacteriales</taxon>
        <taxon>Haloferacaceae</taxon>
        <taxon>Halogeometricum</taxon>
    </lineage>
</organism>
<evidence type="ECO:0008006" key="3">
    <source>
        <dbReference type="Google" id="ProtNLM"/>
    </source>
</evidence>
<sequence>MTVVALMADPPRPGLVLSELAETSPLSETEAADLYAAMLKDSMVAVSRSGGDLLVNYRSEDLLPEAYREEDGTAEAAVRTLAADALDDPSEARFEVQVGSSVSARAGNTMMHLLRDEDVRTAAVVRGDAPFFTRSKIDSMAMKLRTNEVVLGPSTAGRSYVAGFSDPIDFSEAFTTPEVETLTARANDAGHNVAFLEMQPTVRTGVDLLTLVPAIRARWQADRIVPGYTAEFVVETGLNVVEEDGEPTLVRDEE</sequence>
<dbReference type="EMBL" id="RZHH01000002">
    <property type="protein sequence ID" value="RYJ14112.1"/>
    <property type="molecule type" value="Genomic_DNA"/>
</dbReference>
<dbReference type="PANTHER" id="PTHR36529">
    <property type="entry name" value="SLL1095 PROTEIN"/>
    <property type="match status" value="1"/>
</dbReference>
<dbReference type="InterPro" id="IPR018641">
    <property type="entry name" value="Trfase_1_rSAM/seldom-assoc"/>
</dbReference>
<evidence type="ECO:0000313" key="2">
    <source>
        <dbReference type="Proteomes" id="UP000294028"/>
    </source>
</evidence>
<dbReference type="AlphaFoldDB" id="A0A482TBM2"/>
<evidence type="ECO:0000313" key="1">
    <source>
        <dbReference type="EMBL" id="RYJ14112.1"/>
    </source>
</evidence>
<name>A0A482TBM2_9EURY</name>
<dbReference type="SUPFAM" id="SSF53448">
    <property type="entry name" value="Nucleotide-diphospho-sugar transferases"/>
    <property type="match status" value="1"/>
</dbReference>
<protein>
    <recommendedName>
        <fullName evidence="3">DUF2064 domain-containing protein</fullName>
    </recommendedName>
</protein>
<comment type="caution">
    <text evidence="1">The sequence shown here is derived from an EMBL/GenBank/DDBJ whole genome shotgun (WGS) entry which is preliminary data.</text>
</comment>
<proteinExistence type="predicted"/>
<reference evidence="1 2" key="1">
    <citation type="submission" date="2018-12" db="EMBL/GenBank/DDBJ databases">
        <title>Genome analysis provides insights into bioremediation potentialities of Halogeometricum borinquense strain N11.</title>
        <authorList>
            <person name="Najjari A."/>
            <person name="Youssef N."/>
            <person name="Fhoula I."/>
            <person name="Ben Dhia O."/>
            <person name="Mahjoubi M."/>
            <person name="Ouzari H.I."/>
            <person name="Cherif A."/>
        </authorList>
    </citation>
    <scope>NUCLEOTIDE SEQUENCE [LARGE SCALE GENOMIC DNA]</scope>
    <source>
        <strain evidence="1 2">N11</strain>
    </source>
</reference>
<dbReference type="InterPro" id="IPR029044">
    <property type="entry name" value="Nucleotide-diphossugar_trans"/>
</dbReference>